<gene>
    <name evidence="2" type="ORF">GCM10010840_36380</name>
</gene>
<sequence>MKLSAFMTLLGLSLLSSAARAQTVSVQIMTDAPSPSPFISDYPLGQTSLSADVYGPTFLISVTHDLTAPAALSFSLSGGQPDYTLFWTVVGSGTNHSFGVKLGADVTGVTGSASNVYYRDDGTLQLLPTNATRYRIGVRASPTVTADLNTQVTLTLTTN</sequence>
<proteinExistence type="predicted"/>
<organism evidence="2 3">
    <name type="scientific">Deinococcus aerolatus</name>
    <dbReference type="NCBI Taxonomy" id="522487"/>
    <lineage>
        <taxon>Bacteria</taxon>
        <taxon>Thermotogati</taxon>
        <taxon>Deinococcota</taxon>
        <taxon>Deinococci</taxon>
        <taxon>Deinococcales</taxon>
        <taxon>Deinococcaceae</taxon>
        <taxon>Deinococcus</taxon>
    </lineage>
</organism>
<dbReference type="Proteomes" id="UP000639973">
    <property type="component" value="Unassembled WGS sequence"/>
</dbReference>
<reference evidence="3" key="1">
    <citation type="journal article" date="2019" name="Int. J. Syst. Evol. Microbiol.">
        <title>The Global Catalogue of Microorganisms (GCM) 10K type strain sequencing project: providing services to taxonomists for standard genome sequencing and annotation.</title>
        <authorList>
            <consortium name="The Broad Institute Genomics Platform"/>
            <consortium name="The Broad Institute Genome Sequencing Center for Infectious Disease"/>
            <person name="Wu L."/>
            <person name="Ma J."/>
        </authorList>
    </citation>
    <scope>NUCLEOTIDE SEQUENCE [LARGE SCALE GENOMIC DNA]</scope>
    <source>
        <strain evidence="3">JCM 15442</strain>
    </source>
</reference>
<evidence type="ECO:0000313" key="2">
    <source>
        <dbReference type="EMBL" id="GGL95033.1"/>
    </source>
</evidence>
<evidence type="ECO:0008006" key="4">
    <source>
        <dbReference type="Google" id="ProtNLM"/>
    </source>
</evidence>
<keyword evidence="1" id="KW-0732">Signal</keyword>
<keyword evidence="3" id="KW-1185">Reference proteome</keyword>
<dbReference type="EMBL" id="BMOL01000041">
    <property type="protein sequence ID" value="GGL95033.1"/>
    <property type="molecule type" value="Genomic_DNA"/>
</dbReference>
<evidence type="ECO:0000313" key="3">
    <source>
        <dbReference type="Proteomes" id="UP000639973"/>
    </source>
</evidence>
<comment type="caution">
    <text evidence="2">The sequence shown here is derived from an EMBL/GenBank/DDBJ whole genome shotgun (WGS) entry which is preliminary data.</text>
</comment>
<protein>
    <recommendedName>
        <fullName evidence="4">DUF4402 domain-containing protein</fullName>
    </recommendedName>
</protein>
<accession>A0ABQ2GGV0</accession>
<name>A0ABQ2GGV0_9DEIO</name>
<feature type="signal peptide" evidence="1">
    <location>
        <begin position="1"/>
        <end position="21"/>
    </location>
</feature>
<dbReference type="RefSeq" id="WP_188974360.1">
    <property type="nucleotide sequence ID" value="NZ_BMOL01000041.1"/>
</dbReference>
<evidence type="ECO:0000256" key="1">
    <source>
        <dbReference type="SAM" id="SignalP"/>
    </source>
</evidence>
<feature type="chain" id="PRO_5046259914" description="DUF4402 domain-containing protein" evidence="1">
    <location>
        <begin position="22"/>
        <end position="159"/>
    </location>
</feature>